<accession>A0A5E4QMV1</accession>
<dbReference type="GO" id="GO:0005634">
    <property type="term" value="C:nucleus"/>
    <property type="evidence" value="ECO:0007669"/>
    <property type="project" value="TreeGrafter"/>
</dbReference>
<dbReference type="CDD" id="cd02440">
    <property type="entry name" value="AdoMet_MTases"/>
    <property type="match status" value="1"/>
</dbReference>
<dbReference type="Pfam" id="PF08241">
    <property type="entry name" value="Methyltransf_11"/>
    <property type="match status" value="1"/>
</dbReference>
<evidence type="ECO:0000256" key="1">
    <source>
        <dbReference type="ARBA" id="ARBA00001954"/>
    </source>
</evidence>
<evidence type="ECO:0000256" key="3">
    <source>
        <dbReference type="ARBA" id="ARBA00022679"/>
    </source>
</evidence>
<dbReference type="EMBL" id="FZQP02003901">
    <property type="protein sequence ID" value="VVC99008.1"/>
    <property type="molecule type" value="Genomic_DNA"/>
</dbReference>
<dbReference type="Gene3D" id="2.60.120.590">
    <property type="entry name" value="Alpha-ketoglutarate-dependent dioxygenase AlkB-like"/>
    <property type="match status" value="1"/>
</dbReference>
<dbReference type="Gene3D" id="3.40.50.150">
    <property type="entry name" value="Vaccinia Virus protein VP39"/>
    <property type="match status" value="1"/>
</dbReference>
<proteinExistence type="predicted"/>
<name>A0A5E4QMV1_9NEOP</name>
<dbReference type="InterPro" id="IPR027450">
    <property type="entry name" value="AlkB-like"/>
</dbReference>
<dbReference type="PROSITE" id="PS51471">
    <property type="entry name" value="FE2OG_OXY"/>
    <property type="match status" value="1"/>
</dbReference>
<gene>
    <name evidence="7" type="ORF">LSINAPIS_LOCUS9961</name>
</gene>
<dbReference type="InterPro" id="IPR005123">
    <property type="entry name" value="Oxoglu/Fe-dep_dioxygenase_dom"/>
</dbReference>
<dbReference type="GO" id="GO:0000049">
    <property type="term" value="F:tRNA binding"/>
    <property type="evidence" value="ECO:0007669"/>
    <property type="project" value="TreeGrafter"/>
</dbReference>
<dbReference type="GO" id="GO:0008757">
    <property type="term" value="F:S-adenosylmethionine-dependent methyltransferase activity"/>
    <property type="evidence" value="ECO:0007669"/>
    <property type="project" value="InterPro"/>
</dbReference>
<evidence type="ECO:0000313" key="7">
    <source>
        <dbReference type="EMBL" id="VVC99008.1"/>
    </source>
</evidence>
<dbReference type="SUPFAM" id="SSF53335">
    <property type="entry name" value="S-adenosyl-L-methionine-dependent methyltransferases"/>
    <property type="match status" value="1"/>
</dbReference>
<sequence length="585" mass="66560">MNADAKRIVRKCRRFAVRLKEHKNVECIDEPTIEIVLCNVGQATGFTKTELQDIILEKLPNVNLSKYIAEKGESHSFAIFGSIEHSKLFFDTYNGKATQNGIIIYMSYVTKVPSDETIYITDLPSELHILHDFISIEEEIQFLKLFDWVDECNLKNRNVKHYGFEFRYGTNDVDLKAPLENKIPEECSILWERLKEKGLIVNIPDQLTVNKYEPGQGIPSHVDKHSPFGNTIISLSLGSTIVMDWRHHSGSYIPIVVPRRSMLIMQGEARYDWQHGIQPRTWDPVIQERTENGARVRVATSDTVERATRVSLTFRETRQGPCECRYETLCDSRTSETDVAAQLEELHVHQVYEKIACHFSKTRHKPWPKVVEFMSQVQPGSVVLDLGAGNGKNILNRSDIIQIAGERSEGLLWECLGHVRDIPTAQCVRLDLLHAGLRALCADVVICVAVVHHFCSQKRRQQAIATIARVLRSGGKALVTVWAKDQTNSNYICRSGHSDQTVTTVGGLNLPVHENRTQFKHNDVLVPWKCRKVANEKLGDDEGTFLRYYHVFEEGELDSLCESEGLAVDRSFYEEGNWCVICTKP</sequence>
<keyword evidence="2" id="KW-0489">Methyltransferase</keyword>
<organism evidence="7 8">
    <name type="scientific">Leptidea sinapis</name>
    <dbReference type="NCBI Taxonomy" id="189913"/>
    <lineage>
        <taxon>Eukaryota</taxon>
        <taxon>Metazoa</taxon>
        <taxon>Ecdysozoa</taxon>
        <taxon>Arthropoda</taxon>
        <taxon>Hexapoda</taxon>
        <taxon>Insecta</taxon>
        <taxon>Pterygota</taxon>
        <taxon>Neoptera</taxon>
        <taxon>Endopterygota</taxon>
        <taxon>Lepidoptera</taxon>
        <taxon>Glossata</taxon>
        <taxon>Ditrysia</taxon>
        <taxon>Papilionoidea</taxon>
        <taxon>Pieridae</taxon>
        <taxon>Dismorphiinae</taxon>
        <taxon>Leptidea</taxon>
    </lineage>
</organism>
<dbReference type="InterPro" id="IPR051422">
    <property type="entry name" value="AlkB_tRNA_MeTrf/Diox"/>
</dbReference>
<dbReference type="GO" id="GO:0005737">
    <property type="term" value="C:cytoplasm"/>
    <property type="evidence" value="ECO:0007669"/>
    <property type="project" value="TreeGrafter"/>
</dbReference>
<dbReference type="GO" id="GO:0030488">
    <property type="term" value="P:tRNA methylation"/>
    <property type="evidence" value="ECO:0007669"/>
    <property type="project" value="TreeGrafter"/>
</dbReference>
<comment type="cofactor">
    <cofactor evidence="1">
        <name>Fe(2+)</name>
        <dbReference type="ChEBI" id="CHEBI:29033"/>
    </cofactor>
</comment>
<dbReference type="SUPFAM" id="SSF51197">
    <property type="entry name" value="Clavaminate synthase-like"/>
    <property type="match status" value="1"/>
</dbReference>
<dbReference type="InterPro" id="IPR013216">
    <property type="entry name" value="Methyltransf_11"/>
</dbReference>
<evidence type="ECO:0000256" key="5">
    <source>
        <dbReference type="ARBA" id="ARBA00022884"/>
    </source>
</evidence>
<evidence type="ECO:0000259" key="6">
    <source>
        <dbReference type="PROSITE" id="PS51471"/>
    </source>
</evidence>
<dbReference type="GO" id="GO:0002098">
    <property type="term" value="P:tRNA wobble uridine modification"/>
    <property type="evidence" value="ECO:0007669"/>
    <property type="project" value="TreeGrafter"/>
</dbReference>
<keyword evidence="4" id="KW-0862">Zinc</keyword>
<dbReference type="Pfam" id="PF13532">
    <property type="entry name" value="2OG-FeII_Oxy_2"/>
    <property type="match status" value="1"/>
</dbReference>
<protein>
    <recommendedName>
        <fullName evidence="6">Fe2OG dioxygenase domain-containing protein</fullName>
    </recommendedName>
</protein>
<keyword evidence="5" id="KW-0694">RNA-binding</keyword>
<dbReference type="AlphaFoldDB" id="A0A5E4QMV1"/>
<reference evidence="7 8" key="1">
    <citation type="submission" date="2017-07" db="EMBL/GenBank/DDBJ databases">
        <authorList>
            <person name="Talla V."/>
            <person name="Backstrom N."/>
        </authorList>
    </citation>
    <scope>NUCLEOTIDE SEQUENCE [LARGE SCALE GENOMIC DNA]</scope>
</reference>
<keyword evidence="8" id="KW-1185">Reference proteome</keyword>
<dbReference type="PANTHER" id="PTHR13069">
    <property type="entry name" value="ALKYLATED DNA REPAIR PROTEIN ALKB HOMOLOG 8"/>
    <property type="match status" value="1"/>
</dbReference>
<dbReference type="PANTHER" id="PTHR13069:SF21">
    <property type="entry name" value="ALKYLATED DNA REPAIR PROTEIN ALKB HOMOLOG 8"/>
    <property type="match status" value="1"/>
</dbReference>
<dbReference type="InterPro" id="IPR029063">
    <property type="entry name" value="SAM-dependent_MTases_sf"/>
</dbReference>
<keyword evidence="3" id="KW-0808">Transferase</keyword>
<evidence type="ECO:0000313" key="8">
    <source>
        <dbReference type="Proteomes" id="UP000324832"/>
    </source>
</evidence>
<evidence type="ECO:0000256" key="2">
    <source>
        <dbReference type="ARBA" id="ARBA00022603"/>
    </source>
</evidence>
<evidence type="ECO:0000256" key="4">
    <source>
        <dbReference type="ARBA" id="ARBA00022833"/>
    </source>
</evidence>
<dbReference type="InterPro" id="IPR037151">
    <property type="entry name" value="AlkB-like_sf"/>
</dbReference>
<feature type="domain" description="Fe2OG dioxygenase" evidence="6">
    <location>
        <begin position="203"/>
        <end position="318"/>
    </location>
</feature>
<dbReference type="Proteomes" id="UP000324832">
    <property type="component" value="Unassembled WGS sequence"/>
</dbReference>
<dbReference type="GO" id="GO:0106335">
    <property type="term" value="F:tRNA (5-carboxymethyluridine(34)-5-O)-methyltransferase activity"/>
    <property type="evidence" value="ECO:0007669"/>
    <property type="project" value="TreeGrafter"/>
</dbReference>